<name>A0A8D8U0M9_9HEMI</name>
<reference evidence="1" key="1">
    <citation type="submission" date="2021-05" db="EMBL/GenBank/DDBJ databases">
        <authorList>
            <person name="Alioto T."/>
            <person name="Alioto T."/>
            <person name="Gomez Garrido J."/>
        </authorList>
    </citation>
    <scope>NUCLEOTIDE SEQUENCE</scope>
</reference>
<dbReference type="EMBL" id="HBUF01333021">
    <property type="protein sequence ID" value="CAG6697374.1"/>
    <property type="molecule type" value="Transcribed_RNA"/>
</dbReference>
<protein>
    <submittedName>
        <fullName evidence="1">Uncharacterized protein</fullName>
    </submittedName>
</protein>
<proteinExistence type="predicted"/>
<organism evidence="1">
    <name type="scientific">Cacopsylla melanoneura</name>
    <dbReference type="NCBI Taxonomy" id="428564"/>
    <lineage>
        <taxon>Eukaryota</taxon>
        <taxon>Metazoa</taxon>
        <taxon>Ecdysozoa</taxon>
        <taxon>Arthropoda</taxon>
        <taxon>Hexapoda</taxon>
        <taxon>Insecta</taxon>
        <taxon>Pterygota</taxon>
        <taxon>Neoptera</taxon>
        <taxon>Paraneoptera</taxon>
        <taxon>Hemiptera</taxon>
        <taxon>Sternorrhyncha</taxon>
        <taxon>Psylloidea</taxon>
        <taxon>Psyllidae</taxon>
        <taxon>Psyllinae</taxon>
        <taxon>Cacopsylla</taxon>
    </lineage>
</organism>
<evidence type="ECO:0000313" key="1">
    <source>
        <dbReference type="EMBL" id="CAG6697374.1"/>
    </source>
</evidence>
<sequence length="101" mass="11408">MPPTLHRYLIHGLQIIAAVTLPIGQLSEEAQEAKNKDFKRFRDTIPAKIIARIQWKTSFTISKSLSLLLALSSRNQRVTLSWKRLKESLHNICLGSGGLGW</sequence>
<accession>A0A8D8U0M9</accession>
<dbReference type="AlphaFoldDB" id="A0A8D8U0M9"/>